<dbReference type="RefSeq" id="WP_102379835.1">
    <property type="nucleotide sequence ID" value="NZ_AP025564.1"/>
</dbReference>
<reference evidence="2 3" key="1">
    <citation type="submission" date="2022-01" db="EMBL/GenBank/DDBJ databases">
        <title>Novel bile acid biosynthetic pathways are enriched in the microbiome of centenarians.</title>
        <authorList>
            <person name="Sato Y."/>
            <person name="Atarashi K."/>
            <person name="Plichta R.D."/>
            <person name="Arai Y."/>
            <person name="Sasajima S."/>
            <person name="Kearney M.S."/>
            <person name="Suda W."/>
            <person name="Takeshita K."/>
            <person name="Sasaki T."/>
            <person name="Okamoto S."/>
            <person name="Skelly N.A."/>
            <person name="Okamura Y."/>
            <person name="Vlamakis H."/>
            <person name="Li Y."/>
            <person name="Tanoue T."/>
            <person name="Takei H."/>
            <person name="Nittono H."/>
            <person name="Narushima S."/>
            <person name="Irie J."/>
            <person name="Itoh H."/>
            <person name="Moriya K."/>
            <person name="Sugiura Y."/>
            <person name="Suematsu M."/>
            <person name="Moritoki N."/>
            <person name="Shibata S."/>
            <person name="Littman R.D."/>
            <person name="Fischbach A.M."/>
            <person name="Uwamino Y."/>
            <person name="Inoue T."/>
            <person name="Honda A."/>
            <person name="Hattori M."/>
            <person name="Murai T."/>
            <person name="Xavier J.R."/>
            <person name="Hirose N."/>
            <person name="Honda K."/>
        </authorList>
    </citation>
    <scope>NUCLEOTIDE SEQUENCE [LARGE SCALE GENOMIC DNA]</scope>
    <source>
        <strain evidence="2 3">CE91-St30</strain>
    </source>
</reference>
<name>A0ABN6MI01_9ACTN</name>
<feature type="transmembrane region" description="Helical" evidence="1">
    <location>
        <begin position="31"/>
        <end position="52"/>
    </location>
</feature>
<evidence type="ECO:0008006" key="4">
    <source>
        <dbReference type="Google" id="ProtNLM"/>
    </source>
</evidence>
<organism evidence="2 3">
    <name type="scientific">Raoultibacter timonensis</name>
    <dbReference type="NCBI Taxonomy" id="1907662"/>
    <lineage>
        <taxon>Bacteria</taxon>
        <taxon>Bacillati</taxon>
        <taxon>Actinomycetota</taxon>
        <taxon>Coriobacteriia</taxon>
        <taxon>Eggerthellales</taxon>
        <taxon>Eggerthellaceae</taxon>
        <taxon>Raoultibacter</taxon>
    </lineage>
</organism>
<gene>
    <name evidence="2" type="ORF">CE91St30_26920</name>
</gene>
<evidence type="ECO:0000313" key="3">
    <source>
        <dbReference type="Proteomes" id="UP001320544"/>
    </source>
</evidence>
<evidence type="ECO:0000256" key="1">
    <source>
        <dbReference type="SAM" id="Phobius"/>
    </source>
</evidence>
<feature type="transmembrane region" description="Helical" evidence="1">
    <location>
        <begin position="85"/>
        <end position="106"/>
    </location>
</feature>
<proteinExistence type="predicted"/>
<feature type="transmembrane region" description="Helical" evidence="1">
    <location>
        <begin position="58"/>
        <end position="78"/>
    </location>
</feature>
<keyword evidence="3" id="KW-1185">Reference proteome</keyword>
<evidence type="ECO:0000313" key="2">
    <source>
        <dbReference type="EMBL" id="BDE97359.1"/>
    </source>
</evidence>
<keyword evidence="1" id="KW-0812">Transmembrane</keyword>
<accession>A0ABN6MI01</accession>
<protein>
    <recommendedName>
        <fullName evidence="4">SpoVA/SpoVAEb family sporulation membrane protein</fullName>
    </recommendedName>
</protein>
<keyword evidence="1" id="KW-0472">Membrane</keyword>
<keyword evidence="1" id="KW-1133">Transmembrane helix</keyword>
<feature type="transmembrane region" description="Helical" evidence="1">
    <location>
        <begin position="6"/>
        <end position="24"/>
    </location>
</feature>
<dbReference type="Proteomes" id="UP001320544">
    <property type="component" value="Chromosome"/>
</dbReference>
<dbReference type="EMBL" id="AP025564">
    <property type="protein sequence ID" value="BDE97359.1"/>
    <property type="molecule type" value="Genomic_DNA"/>
</dbReference>
<sequence>MEFLNAFLIGGATCLVFQAIMMVTKLEPPKLLIFGLGLGGLLSALGIMGSLLSFNTAGMLIMAVGAGDAVFGATTLALMGDWSMVALVLGIFAALILLGVAAGWVYCKKNKV</sequence>